<feature type="coiled-coil region" evidence="2">
    <location>
        <begin position="658"/>
        <end position="706"/>
    </location>
</feature>
<dbReference type="Proteomes" id="UP001212152">
    <property type="component" value="Unassembled WGS sequence"/>
</dbReference>
<feature type="region of interest" description="Disordered" evidence="3">
    <location>
        <begin position="206"/>
        <end position="229"/>
    </location>
</feature>
<dbReference type="FunFam" id="1.10.472.80:FF:000027">
    <property type="entry name" value="GTPase activating protein (Evi5)"/>
    <property type="match status" value="1"/>
</dbReference>
<protein>
    <recommendedName>
        <fullName evidence="4">Rab-GAP TBC domain-containing protein</fullName>
    </recommendedName>
</protein>
<dbReference type="PANTHER" id="PTHR47219">
    <property type="entry name" value="RAB GTPASE-ACTIVATING PROTEIN 1-LIKE"/>
    <property type="match status" value="1"/>
</dbReference>
<evidence type="ECO:0000256" key="1">
    <source>
        <dbReference type="ARBA" id="ARBA00022468"/>
    </source>
</evidence>
<name>A0AAD5TFU8_9FUNG</name>
<feature type="compositionally biased region" description="Basic and acidic residues" evidence="3">
    <location>
        <begin position="97"/>
        <end position="113"/>
    </location>
</feature>
<feature type="region of interest" description="Disordered" evidence="3">
    <location>
        <begin position="1"/>
        <end position="128"/>
    </location>
</feature>
<dbReference type="InterPro" id="IPR035969">
    <property type="entry name" value="Rab-GAP_TBC_sf"/>
</dbReference>
<organism evidence="5 6">
    <name type="scientific">Geranomyces variabilis</name>
    <dbReference type="NCBI Taxonomy" id="109894"/>
    <lineage>
        <taxon>Eukaryota</taxon>
        <taxon>Fungi</taxon>
        <taxon>Fungi incertae sedis</taxon>
        <taxon>Chytridiomycota</taxon>
        <taxon>Chytridiomycota incertae sedis</taxon>
        <taxon>Chytridiomycetes</taxon>
        <taxon>Spizellomycetales</taxon>
        <taxon>Powellomycetaceae</taxon>
        <taxon>Geranomyces</taxon>
    </lineage>
</organism>
<dbReference type="Gene3D" id="1.10.8.270">
    <property type="entry name" value="putative rabgap domain of human tbc1 domain family member 14 like domains"/>
    <property type="match status" value="1"/>
</dbReference>
<evidence type="ECO:0000259" key="4">
    <source>
        <dbReference type="PROSITE" id="PS50086"/>
    </source>
</evidence>
<dbReference type="Gene3D" id="1.10.472.80">
    <property type="entry name" value="Ypt/Rab-GAP domain of gyp1p, domain 3"/>
    <property type="match status" value="1"/>
</dbReference>
<sequence length="718" mass="78838">MQAVPAKPVQRDTANTVEDVPRVVTATVTHSEPATTTNGHHAEAPSASEGDLQEKEPLPADAPQAPSSPFRVTFARTGTAKKQNRADTSDTDTAPVEETKEREPEPVDSRNSEDVSPPSAEGDTGFTILPLRDASPERLAPIEEKPTPAVEAPPATAKPVFAPRTSSLHSAAAATPPPSAPSARSSSPEQTWTSFIRSRAQMLGLASSVRAEESDSDEEDVGGSWEHATYPGVSSTTRRIVVGSDGHVADPLLSDLDQESVEFLLTRLNIENEALALNPKTIYVEDGSVRGFRPTLSALTSTYSTQAPTVHNAGDEDFWASVIEDHFLIQNKVPHLLSARVRAGVPPHLRAQVWAAMASAHESRFKAVYPLLQKEESPYERIIRRDVPRTYPKLDLFKEEGGEGQEKLFRVLKAYSIYDAEVGYCQGLSFVVGPLLLQDMSETQAFAVLVRLLEATPPATSGSTSPPSATPRIYALRSLFEPDMSGLHKLLHAHAELVRTYLPNLHAHFSALGVTATMYASQWFLTLFSYGFFPLDYVFRIYDLIFADGAVETMLRVSLGILKRNEQRLLKEEEFEDCLDCLKGDTLCQTYADDPENIIKDAVDCHDVVSDSALKALNEKYTEDQRKRTKLVSETELVGLQALIRNLRADASRGAKQVAALTDENAALRLQMQEALAEAEREREAADRLRKTVKELQDEIALHTEKPVVEVAEENVIS</sequence>
<feature type="domain" description="Rab-GAP TBC" evidence="4">
    <location>
        <begin position="344"/>
        <end position="549"/>
    </location>
</feature>
<evidence type="ECO:0000313" key="6">
    <source>
        <dbReference type="Proteomes" id="UP001212152"/>
    </source>
</evidence>
<dbReference type="InterPro" id="IPR050302">
    <property type="entry name" value="Rab_GAP_TBC_domain"/>
</dbReference>
<dbReference type="FunFam" id="1.10.8.270:FF:000001">
    <property type="entry name" value="TBC1 domain family member 1"/>
    <property type="match status" value="1"/>
</dbReference>
<keyword evidence="6" id="KW-1185">Reference proteome</keyword>
<feature type="compositionally biased region" description="Polar residues" evidence="3">
    <location>
        <begin position="26"/>
        <end position="39"/>
    </location>
</feature>
<dbReference type="PROSITE" id="PS50086">
    <property type="entry name" value="TBC_RABGAP"/>
    <property type="match status" value="1"/>
</dbReference>
<proteinExistence type="predicted"/>
<dbReference type="InterPro" id="IPR000195">
    <property type="entry name" value="Rab-GAP-TBC_dom"/>
</dbReference>
<dbReference type="SMART" id="SM00164">
    <property type="entry name" value="TBC"/>
    <property type="match status" value="1"/>
</dbReference>
<keyword evidence="1" id="KW-0343">GTPase activation</keyword>
<evidence type="ECO:0000313" key="5">
    <source>
        <dbReference type="EMBL" id="KAJ3172320.1"/>
    </source>
</evidence>
<comment type="caution">
    <text evidence="5">The sequence shown here is derived from an EMBL/GenBank/DDBJ whole genome shotgun (WGS) entry which is preliminary data.</text>
</comment>
<dbReference type="Pfam" id="PF00566">
    <property type="entry name" value="RabGAP-TBC"/>
    <property type="match status" value="1"/>
</dbReference>
<dbReference type="PANTHER" id="PTHR47219:SF9">
    <property type="entry name" value="GTPASE ACTIVATING PROTEIN AND CENTROSOME-ASSOCIATED, ISOFORM B"/>
    <property type="match status" value="1"/>
</dbReference>
<dbReference type="AlphaFoldDB" id="A0AAD5TFU8"/>
<evidence type="ECO:0000256" key="3">
    <source>
        <dbReference type="SAM" id="MobiDB-lite"/>
    </source>
</evidence>
<dbReference type="GO" id="GO:0031267">
    <property type="term" value="F:small GTPase binding"/>
    <property type="evidence" value="ECO:0007669"/>
    <property type="project" value="TreeGrafter"/>
</dbReference>
<accession>A0AAD5TFU8</accession>
<evidence type="ECO:0000256" key="2">
    <source>
        <dbReference type="SAM" id="Coils"/>
    </source>
</evidence>
<gene>
    <name evidence="5" type="ORF">HDU87_007915</name>
</gene>
<dbReference type="SUPFAM" id="SSF47923">
    <property type="entry name" value="Ypt/Rab-GAP domain of gyp1p"/>
    <property type="match status" value="2"/>
</dbReference>
<feature type="region of interest" description="Disordered" evidence="3">
    <location>
        <begin position="166"/>
        <end position="192"/>
    </location>
</feature>
<dbReference type="GO" id="GO:0005096">
    <property type="term" value="F:GTPase activator activity"/>
    <property type="evidence" value="ECO:0007669"/>
    <property type="project" value="UniProtKB-KW"/>
</dbReference>
<dbReference type="Gene3D" id="1.10.10.750">
    <property type="entry name" value="Ypt/Rab-GAP domain of gyp1p, domain 1"/>
    <property type="match status" value="1"/>
</dbReference>
<keyword evidence="2" id="KW-0175">Coiled coil</keyword>
<reference evidence="5" key="1">
    <citation type="submission" date="2020-05" db="EMBL/GenBank/DDBJ databases">
        <title>Phylogenomic resolution of chytrid fungi.</title>
        <authorList>
            <person name="Stajich J.E."/>
            <person name="Amses K."/>
            <person name="Simmons R."/>
            <person name="Seto K."/>
            <person name="Myers J."/>
            <person name="Bonds A."/>
            <person name="Quandt C.A."/>
            <person name="Barry K."/>
            <person name="Liu P."/>
            <person name="Grigoriev I."/>
            <person name="Longcore J.E."/>
            <person name="James T.Y."/>
        </authorList>
    </citation>
    <scope>NUCLEOTIDE SEQUENCE</scope>
    <source>
        <strain evidence="5">JEL0379</strain>
    </source>
</reference>
<dbReference type="EMBL" id="JADGJQ010000079">
    <property type="protein sequence ID" value="KAJ3172320.1"/>
    <property type="molecule type" value="Genomic_DNA"/>
</dbReference>